<dbReference type="GO" id="GO:0005524">
    <property type="term" value="F:ATP binding"/>
    <property type="evidence" value="ECO:0007669"/>
    <property type="project" value="UniProtKB-KW"/>
</dbReference>
<dbReference type="AlphaFoldDB" id="A0A6G3XQM1"/>
<name>A0A6G3XQM1_9ACTN</name>
<dbReference type="EMBL" id="JAAGMN010008209">
    <property type="protein sequence ID" value="NEE19882.1"/>
    <property type="molecule type" value="Genomic_DNA"/>
</dbReference>
<reference evidence="1" key="1">
    <citation type="submission" date="2020-01" db="EMBL/GenBank/DDBJ databases">
        <title>Insect and environment-associated Actinomycetes.</title>
        <authorList>
            <person name="Currrie C."/>
            <person name="Chevrette M."/>
            <person name="Carlson C."/>
            <person name="Stubbendieck R."/>
            <person name="Wendt-Pienkowski E."/>
        </authorList>
    </citation>
    <scope>NUCLEOTIDE SEQUENCE</scope>
    <source>
        <strain evidence="1">SID7499</strain>
    </source>
</reference>
<comment type="caution">
    <text evidence="1">The sequence shown here is derived from an EMBL/GenBank/DDBJ whole genome shotgun (WGS) entry which is preliminary data.</text>
</comment>
<keyword evidence="1" id="KW-0067">ATP-binding</keyword>
<accession>A0A6G3XQM1</accession>
<evidence type="ECO:0000313" key="1">
    <source>
        <dbReference type="EMBL" id="NEE19882.1"/>
    </source>
</evidence>
<gene>
    <name evidence="1" type="ORF">G3M58_77155</name>
</gene>
<organism evidence="1">
    <name type="scientific">Streptomyces sp. SID7499</name>
    <dbReference type="NCBI Taxonomy" id="2706086"/>
    <lineage>
        <taxon>Bacteria</taxon>
        <taxon>Bacillati</taxon>
        <taxon>Actinomycetota</taxon>
        <taxon>Actinomycetes</taxon>
        <taxon>Kitasatosporales</taxon>
        <taxon>Streptomycetaceae</taxon>
        <taxon>Streptomyces</taxon>
    </lineage>
</organism>
<feature type="non-terminal residue" evidence="1">
    <location>
        <position position="47"/>
    </location>
</feature>
<keyword evidence="1" id="KW-0547">Nucleotide-binding</keyword>
<proteinExistence type="predicted"/>
<protein>
    <submittedName>
        <fullName evidence="1">Methionine ABC transporter ATP-binding protein</fullName>
    </submittedName>
</protein>
<sequence>MPGGHRAAHSTVTETPVITTTGLTKVYQSRDREVTALDGVDLHVREG</sequence>